<feature type="repeat" description="TPR" evidence="7">
    <location>
        <begin position="82"/>
        <end position="115"/>
    </location>
</feature>
<dbReference type="PANTHER" id="PTHR43711">
    <property type="entry name" value="TWO-COMPONENT HISTIDINE KINASE"/>
    <property type="match status" value="1"/>
</dbReference>
<dbReference type="InterPro" id="IPR036097">
    <property type="entry name" value="HisK_dim/P_sf"/>
</dbReference>
<evidence type="ECO:0000256" key="9">
    <source>
        <dbReference type="SAM" id="Phobius"/>
    </source>
</evidence>
<keyword evidence="9" id="KW-1133">Transmembrane helix</keyword>
<keyword evidence="9" id="KW-0472">Membrane</keyword>
<dbReference type="PANTHER" id="PTHR43711:SF1">
    <property type="entry name" value="HISTIDINE KINASE 1"/>
    <property type="match status" value="1"/>
</dbReference>
<keyword evidence="7" id="KW-0802">TPR repeat</keyword>
<feature type="transmembrane region" description="Helical" evidence="9">
    <location>
        <begin position="399"/>
        <end position="419"/>
    </location>
</feature>
<evidence type="ECO:0000256" key="7">
    <source>
        <dbReference type="PROSITE-ProRule" id="PRU00339"/>
    </source>
</evidence>
<keyword evidence="6" id="KW-0902">Two-component regulatory system</keyword>
<comment type="caution">
    <text evidence="11">The sequence shown here is derived from an EMBL/GenBank/DDBJ whole genome shotgun (WGS) entry which is preliminary data.</text>
</comment>
<sequence length="685" mass="78282">MKNILLIVLLLTLSQWAVGQKTIAKTYKNLDINAAFIADTLAIDSNIKKALSYSIQEDSLAQPLFKRSLSIAYRIQSQEQIAKVFFEMGIYFYQKFEYFDAIKYFNKAMPFFENITHKKQLAKLNYYLGQSYYYVYSEDSSFKYFSRALNQYKKDKNPVGEALCYNGIGTIYGSKNYKMGLKYLNKALAIDLKGNDNKGATSVYINIGNITSDNISFEKGLPYYQKAIAALAIEKSDYNLAIVYNNIGDCYINEKDYVQALVYFEKALEASNRMDVKILHGLIYLNIADVKLKQNNLDEAIKYSNLSLEHARKNNDMVIQANNILNFSKIYEAKKDYKKALSFKNDYISIKDRALVYEEQKKMQLFQSINELERSQLEINNLKNKNENAHLKLQSKMNLTYFLIFISIILTVFLVILVVQQKAKKRYYDLLNSKSEQVNTLKDRIQVKNDYLNELNTTKTKLFKIIGHDLRNPLSSIEAFTDLMLQKDDVYDEEDQTAFLHAIKESAMKASLILNDVLAWAINQESSLVKQRVYLHKIVEEELKLLEVLALQKQITIENLIHERLSVITDKNKVTTIVRNLVANAIKFSHPKGKITVQAELVDTFIKISVHDNGVGIAASELQALFTADNKKSKFGTQNEKGTGLGLLLCKDFVEKLGGTLAVQSTLNVGSSFSFTLPFTDTTPE</sequence>
<comment type="catalytic activity">
    <reaction evidence="1">
        <text>ATP + protein L-histidine = ADP + protein N-phospho-L-histidine.</text>
        <dbReference type="EC" id="2.7.13.3"/>
    </reaction>
</comment>
<dbReference type="InterPro" id="IPR019734">
    <property type="entry name" value="TPR_rpt"/>
</dbReference>
<dbReference type="InterPro" id="IPR003661">
    <property type="entry name" value="HisK_dim/P_dom"/>
</dbReference>
<dbReference type="Pfam" id="PF02518">
    <property type="entry name" value="HATPase_c"/>
    <property type="match status" value="1"/>
</dbReference>
<keyword evidence="12" id="KW-1185">Reference proteome</keyword>
<dbReference type="GO" id="GO:0016301">
    <property type="term" value="F:kinase activity"/>
    <property type="evidence" value="ECO:0007669"/>
    <property type="project" value="UniProtKB-KW"/>
</dbReference>
<dbReference type="SMART" id="SM00387">
    <property type="entry name" value="HATPase_c"/>
    <property type="match status" value="1"/>
</dbReference>
<dbReference type="SUPFAM" id="SSF47384">
    <property type="entry name" value="Homodimeric domain of signal transducing histidine kinase"/>
    <property type="match status" value="1"/>
</dbReference>
<dbReference type="Gene3D" id="3.30.565.10">
    <property type="entry name" value="Histidine kinase-like ATPase, C-terminal domain"/>
    <property type="match status" value="1"/>
</dbReference>
<evidence type="ECO:0000256" key="2">
    <source>
        <dbReference type="ARBA" id="ARBA00012438"/>
    </source>
</evidence>
<evidence type="ECO:0000313" key="12">
    <source>
        <dbReference type="Proteomes" id="UP001568894"/>
    </source>
</evidence>
<dbReference type="RefSeq" id="WP_371569186.1">
    <property type="nucleotide sequence ID" value="NZ_JASMRN010000004.1"/>
</dbReference>
<dbReference type="InterPro" id="IPR011990">
    <property type="entry name" value="TPR-like_helical_dom_sf"/>
</dbReference>
<dbReference type="Gene3D" id="1.10.287.130">
    <property type="match status" value="1"/>
</dbReference>
<dbReference type="SMART" id="SM00028">
    <property type="entry name" value="TPR"/>
    <property type="match status" value="6"/>
</dbReference>
<evidence type="ECO:0000256" key="8">
    <source>
        <dbReference type="SAM" id="Coils"/>
    </source>
</evidence>
<evidence type="ECO:0000259" key="10">
    <source>
        <dbReference type="PROSITE" id="PS50109"/>
    </source>
</evidence>
<dbReference type="SMART" id="SM00388">
    <property type="entry name" value="HisKA"/>
    <property type="match status" value="1"/>
</dbReference>
<dbReference type="PROSITE" id="PS50109">
    <property type="entry name" value="HIS_KIN"/>
    <property type="match status" value="1"/>
</dbReference>
<keyword evidence="3" id="KW-0597">Phosphoprotein</keyword>
<keyword evidence="8" id="KW-0175">Coiled coil</keyword>
<keyword evidence="4" id="KW-0808">Transferase</keyword>
<evidence type="ECO:0000256" key="5">
    <source>
        <dbReference type="ARBA" id="ARBA00022777"/>
    </source>
</evidence>
<evidence type="ECO:0000256" key="1">
    <source>
        <dbReference type="ARBA" id="ARBA00000085"/>
    </source>
</evidence>
<dbReference type="SUPFAM" id="SSF81901">
    <property type="entry name" value="HCP-like"/>
    <property type="match status" value="1"/>
</dbReference>
<keyword evidence="9" id="KW-0812">Transmembrane</keyword>
<gene>
    <name evidence="11" type="ORF">QO192_06845</name>
</gene>
<feature type="domain" description="Histidine kinase" evidence="10">
    <location>
        <begin position="465"/>
        <end position="681"/>
    </location>
</feature>
<dbReference type="PRINTS" id="PR00344">
    <property type="entry name" value="BCTRLSENSOR"/>
</dbReference>
<dbReference type="Proteomes" id="UP001568894">
    <property type="component" value="Unassembled WGS sequence"/>
</dbReference>
<protein>
    <recommendedName>
        <fullName evidence="2">histidine kinase</fullName>
        <ecNumber evidence="2">2.7.13.3</ecNumber>
    </recommendedName>
</protein>
<keyword evidence="5 11" id="KW-0418">Kinase</keyword>
<accession>A0ABV4KE82</accession>
<dbReference type="InterPro" id="IPR036890">
    <property type="entry name" value="HATPase_C_sf"/>
</dbReference>
<dbReference type="InterPro" id="IPR003594">
    <property type="entry name" value="HATPase_dom"/>
</dbReference>
<feature type="coiled-coil region" evidence="8">
    <location>
        <begin position="365"/>
        <end position="399"/>
    </location>
</feature>
<dbReference type="Pfam" id="PF00512">
    <property type="entry name" value="HisKA"/>
    <property type="match status" value="1"/>
</dbReference>
<evidence type="ECO:0000256" key="4">
    <source>
        <dbReference type="ARBA" id="ARBA00022679"/>
    </source>
</evidence>
<dbReference type="EMBL" id="JASMRN010000004">
    <property type="protein sequence ID" value="MEZ7515000.1"/>
    <property type="molecule type" value="Genomic_DNA"/>
</dbReference>
<dbReference type="SUPFAM" id="SSF55874">
    <property type="entry name" value="ATPase domain of HSP90 chaperone/DNA topoisomerase II/histidine kinase"/>
    <property type="match status" value="1"/>
</dbReference>
<dbReference type="InterPro" id="IPR005467">
    <property type="entry name" value="His_kinase_dom"/>
</dbReference>
<feature type="repeat" description="TPR" evidence="7">
    <location>
        <begin position="241"/>
        <end position="274"/>
    </location>
</feature>
<dbReference type="InterPro" id="IPR004358">
    <property type="entry name" value="Sig_transdc_His_kin-like_C"/>
</dbReference>
<dbReference type="InterPro" id="IPR050736">
    <property type="entry name" value="Sensor_HK_Regulatory"/>
</dbReference>
<evidence type="ECO:0000256" key="3">
    <source>
        <dbReference type="ARBA" id="ARBA00022553"/>
    </source>
</evidence>
<evidence type="ECO:0000313" key="11">
    <source>
        <dbReference type="EMBL" id="MEZ7515000.1"/>
    </source>
</evidence>
<evidence type="ECO:0000256" key="6">
    <source>
        <dbReference type="ARBA" id="ARBA00023012"/>
    </source>
</evidence>
<name>A0ABV4KE82_9FLAO</name>
<dbReference type="EC" id="2.7.13.3" evidence="2"/>
<organism evidence="11 12">
    <name type="scientific">Flavobacterium frigidarium</name>
    <dbReference type="NCBI Taxonomy" id="99286"/>
    <lineage>
        <taxon>Bacteria</taxon>
        <taxon>Pseudomonadati</taxon>
        <taxon>Bacteroidota</taxon>
        <taxon>Flavobacteriia</taxon>
        <taxon>Flavobacteriales</taxon>
        <taxon>Flavobacteriaceae</taxon>
        <taxon>Flavobacterium</taxon>
    </lineage>
</organism>
<proteinExistence type="predicted"/>
<dbReference type="CDD" id="cd00082">
    <property type="entry name" value="HisKA"/>
    <property type="match status" value="1"/>
</dbReference>
<dbReference type="PROSITE" id="PS50005">
    <property type="entry name" value="TPR"/>
    <property type="match status" value="2"/>
</dbReference>
<dbReference type="Pfam" id="PF00515">
    <property type="entry name" value="TPR_1"/>
    <property type="match status" value="1"/>
</dbReference>
<dbReference type="Gene3D" id="1.25.40.10">
    <property type="entry name" value="Tetratricopeptide repeat domain"/>
    <property type="match status" value="2"/>
</dbReference>
<dbReference type="Pfam" id="PF13181">
    <property type="entry name" value="TPR_8"/>
    <property type="match status" value="1"/>
</dbReference>
<reference evidence="11 12" key="1">
    <citation type="submission" date="2023-05" db="EMBL/GenBank/DDBJ databases">
        <title>Adaptations of aquatic viruses from atmosphere-close ecosystems of the Central Arctic Ocean.</title>
        <authorList>
            <person name="Rahlff J."/>
            <person name="Holmfeldt K."/>
        </authorList>
    </citation>
    <scope>NUCLEOTIDE SEQUENCE [LARGE SCALE GENOMIC DNA]</scope>
    <source>
        <strain evidence="11 12">Arc14</strain>
    </source>
</reference>